<dbReference type="Gene3D" id="6.20.330.10">
    <property type="match status" value="1"/>
</dbReference>
<dbReference type="InterPro" id="IPR004635">
    <property type="entry name" value="Pept_S49_SppA"/>
</dbReference>
<reference evidence="9 10" key="1">
    <citation type="submission" date="2013-12" db="EMBL/GenBank/DDBJ databases">
        <title>Annotation of the Mannheimia varigena USDA-ARS-USMARC-1296 complete genome.</title>
        <authorList>
            <person name="Harhay G.P."/>
            <person name="Clawson M.L."/>
            <person name="Murray R.W."/>
            <person name="Lubbers B.V."/>
            <person name="Heaton M.P."/>
            <person name="Chitko-Mckown C.G."/>
            <person name="Harhay D.M."/>
            <person name="Smith T.P.L."/>
        </authorList>
    </citation>
    <scope>NUCLEOTIDE SEQUENCE [LARGE SCALE GENOMIC DNA]</scope>
    <source>
        <strain evidence="9 10">USDA-ARS-USMARC-1296</strain>
    </source>
</reference>
<dbReference type="STRING" id="1433287.X808_4480"/>
<dbReference type="NCBIfam" id="TIGR00706">
    <property type="entry name" value="SppA_dom"/>
    <property type="match status" value="1"/>
</dbReference>
<dbReference type="AlphaFoldDB" id="W0Q8T2"/>
<keyword evidence="4" id="KW-0378">Hydrolase</keyword>
<dbReference type="eggNOG" id="COG0616">
    <property type="taxonomic scope" value="Bacteria"/>
</dbReference>
<dbReference type="Pfam" id="PF01343">
    <property type="entry name" value="Peptidase_S49"/>
    <property type="match status" value="2"/>
</dbReference>
<feature type="active site" description="Proton donor/acceptor" evidence="7">
    <location>
        <position position="184"/>
    </location>
</feature>
<dbReference type="CDD" id="cd07023">
    <property type="entry name" value="S49_Sppa_N_C"/>
    <property type="match status" value="1"/>
</dbReference>
<dbReference type="InterPro" id="IPR047272">
    <property type="entry name" value="S49_SppA_C"/>
</dbReference>
<dbReference type="InterPro" id="IPR047217">
    <property type="entry name" value="S49_SppA_67K_type_N"/>
</dbReference>
<evidence type="ECO:0000313" key="9">
    <source>
        <dbReference type="EMBL" id="AHG74971.1"/>
    </source>
</evidence>
<sequence length="600" mass="66745">MVNLFFILFILLLVPLVGFLSSSHHSEKPIFTQGALRLNLDGYLADNREEFTDFYRLLQSEIGGSEPFKISTFDVVQAISKAKNDPQITGLVLDLSYLQNADFSSLDLVGNEINNFKTSGKPVIAIGEQYSQKQYYLASFADEIYLNKAGFVELQGLSYSNIYFKSLLEKIEAEPHIFRVGTYKSAVEPFLRDDMSAEAKQNAQGWLSDTWRKMVETIAENRKISAQEINLTPAAYIEKYKQAKGDDAQFALNQKWVTQLVTNEESRSQLISQFGENSEGSYNHIEFSDYELELNDRFADIKAPKMAVVNVEGAIMLGESDETGVGSETVVKLLQEARADKNVEGLILRINSPGGSVMASELIRQEVEEFQKVGKPVVASMGGMAASGGYWIAATSDKIIASPNTLTGSIGIFGLAVTFEKTAKKLGVSEDGISTSVLAEQSGLKTLPKEQGEVLQIGIENGYDRFLELVSRGRKMSKEAVDKVAQGQVWTGNQALQHGLVDELGNFNIAYATLSELINQKRAEQSKAKVEKFGLQWFAEQDGSLFGTLARDFKAQLQLNVANWLDLPMLKKSHQKMEQLSRFNDPKQMYLYCLNCEKVN</sequence>
<keyword evidence="3 9" id="KW-0645">Protease</keyword>
<dbReference type="PANTHER" id="PTHR33209:SF1">
    <property type="entry name" value="PEPTIDASE S49 DOMAIN-CONTAINING PROTEIN"/>
    <property type="match status" value="1"/>
</dbReference>
<dbReference type="Gene3D" id="3.90.226.10">
    <property type="entry name" value="2-enoyl-CoA Hydratase, Chain A, domain 1"/>
    <property type="match status" value="3"/>
</dbReference>
<keyword evidence="6" id="KW-0472">Membrane</keyword>
<evidence type="ECO:0000256" key="7">
    <source>
        <dbReference type="PIRSR" id="PIRSR001217-1"/>
    </source>
</evidence>
<feature type="domain" description="Peptidase S49" evidence="8">
    <location>
        <begin position="116"/>
        <end position="266"/>
    </location>
</feature>
<protein>
    <submittedName>
        <fullName evidence="9">Protease 4</fullName>
    </submittedName>
</protein>
<evidence type="ECO:0000256" key="6">
    <source>
        <dbReference type="ARBA" id="ARBA00023136"/>
    </source>
</evidence>
<evidence type="ECO:0000256" key="2">
    <source>
        <dbReference type="ARBA" id="ARBA00008683"/>
    </source>
</evidence>
<accession>W0Q8T2</accession>
<evidence type="ECO:0000256" key="1">
    <source>
        <dbReference type="ARBA" id="ARBA00004370"/>
    </source>
</evidence>
<dbReference type="EMBL" id="CP006943">
    <property type="protein sequence ID" value="AHG74971.1"/>
    <property type="molecule type" value="Genomic_DNA"/>
</dbReference>
<name>W0Q8T2_9PAST</name>
<dbReference type="NCBIfam" id="TIGR00705">
    <property type="entry name" value="SppA_67K"/>
    <property type="match status" value="1"/>
</dbReference>
<evidence type="ECO:0000256" key="4">
    <source>
        <dbReference type="ARBA" id="ARBA00022801"/>
    </source>
</evidence>
<organism evidence="9 10">
    <name type="scientific">Mannheimia varigena USDA-ARS-USMARC-1296</name>
    <dbReference type="NCBI Taxonomy" id="1433287"/>
    <lineage>
        <taxon>Bacteria</taxon>
        <taxon>Pseudomonadati</taxon>
        <taxon>Pseudomonadota</taxon>
        <taxon>Gammaproteobacteria</taxon>
        <taxon>Pasteurellales</taxon>
        <taxon>Pasteurellaceae</taxon>
        <taxon>Mannheimia</taxon>
    </lineage>
</organism>
<dbReference type="GO" id="GO:0016020">
    <property type="term" value="C:membrane"/>
    <property type="evidence" value="ECO:0007669"/>
    <property type="project" value="UniProtKB-SubCell"/>
</dbReference>
<gene>
    <name evidence="9" type="ORF">X808_4480</name>
</gene>
<evidence type="ECO:0000259" key="8">
    <source>
        <dbReference type="Pfam" id="PF01343"/>
    </source>
</evidence>
<keyword evidence="10" id="KW-1185">Reference proteome</keyword>
<dbReference type="CDD" id="cd07018">
    <property type="entry name" value="S49_SppA_67K_type"/>
    <property type="match status" value="1"/>
</dbReference>
<dbReference type="InterPro" id="IPR002142">
    <property type="entry name" value="Peptidase_S49"/>
</dbReference>
<dbReference type="GO" id="GO:0008236">
    <property type="term" value="F:serine-type peptidase activity"/>
    <property type="evidence" value="ECO:0007669"/>
    <property type="project" value="UniProtKB-KW"/>
</dbReference>
<dbReference type="InterPro" id="IPR029045">
    <property type="entry name" value="ClpP/crotonase-like_dom_sf"/>
</dbReference>
<evidence type="ECO:0000313" key="10">
    <source>
        <dbReference type="Proteomes" id="UP000066995"/>
    </source>
</evidence>
<dbReference type="PANTHER" id="PTHR33209">
    <property type="entry name" value="PROTEASE 4"/>
    <property type="match status" value="1"/>
</dbReference>
<evidence type="ECO:0000256" key="3">
    <source>
        <dbReference type="ARBA" id="ARBA00022670"/>
    </source>
</evidence>
<dbReference type="SUPFAM" id="SSF52096">
    <property type="entry name" value="ClpP/crotonase"/>
    <property type="match status" value="2"/>
</dbReference>
<dbReference type="PATRIC" id="fig|1433287.3.peg.446"/>
<feature type="domain" description="Peptidase S49" evidence="8">
    <location>
        <begin position="370"/>
        <end position="519"/>
    </location>
</feature>
<dbReference type="Proteomes" id="UP000066995">
    <property type="component" value="Chromosome"/>
</dbReference>
<dbReference type="HOGENOM" id="CLU_008856_1_1_6"/>
<dbReference type="GO" id="GO:0006465">
    <property type="term" value="P:signal peptide processing"/>
    <property type="evidence" value="ECO:0007669"/>
    <property type="project" value="InterPro"/>
</dbReference>
<feature type="active site" description="Nucleophile" evidence="7">
    <location>
        <position position="387"/>
    </location>
</feature>
<dbReference type="KEGG" id="mvi:X808_4480"/>
<evidence type="ECO:0000256" key="5">
    <source>
        <dbReference type="ARBA" id="ARBA00022825"/>
    </source>
</evidence>
<comment type="similarity">
    <text evidence="2">Belongs to the peptidase S49 family.</text>
</comment>
<dbReference type="InterPro" id="IPR004634">
    <property type="entry name" value="Pept_S49_pIV"/>
</dbReference>
<keyword evidence="5" id="KW-0720">Serine protease</keyword>
<proteinExistence type="inferred from homology"/>
<comment type="subcellular location">
    <subcellularLocation>
        <location evidence="1">Membrane</location>
    </subcellularLocation>
</comment>
<dbReference type="PIRSF" id="PIRSF001217">
    <property type="entry name" value="Protease_4_SppA"/>
    <property type="match status" value="1"/>
</dbReference>